<reference evidence="1" key="2">
    <citation type="journal article" date="2022" name="Hortic Res">
        <title>The genome of Dioscorea zingiberensis sheds light on the biosynthesis, origin and evolution of the medicinally important diosgenin saponins.</title>
        <authorList>
            <person name="Li Y."/>
            <person name="Tan C."/>
            <person name="Li Z."/>
            <person name="Guo J."/>
            <person name="Li S."/>
            <person name="Chen X."/>
            <person name="Wang C."/>
            <person name="Dai X."/>
            <person name="Yang H."/>
            <person name="Song W."/>
            <person name="Hou L."/>
            <person name="Xu J."/>
            <person name="Tong Z."/>
            <person name="Xu A."/>
            <person name="Yuan X."/>
            <person name="Wang W."/>
            <person name="Yang Q."/>
            <person name="Chen L."/>
            <person name="Sun Z."/>
            <person name="Wang K."/>
            <person name="Pan B."/>
            <person name="Chen J."/>
            <person name="Bao Y."/>
            <person name="Liu F."/>
            <person name="Qi X."/>
            <person name="Gang D.R."/>
            <person name="Wen J."/>
            <person name="Li J."/>
        </authorList>
    </citation>
    <scope>NUCLEOTIDE SEQUENCE</scope>
    <source>
        <strain evidence="1">Dzin_1.0</strain>
    </source>
</reference>
<dbReference type="EMBL" id="JAGGNH010000001">
    <property type="protein sequence ID" value="KAJ0986577.1"/>
    <property type="molecule type" value="Genomic_DNA"/>
</dbReference>
<dbReference type="OrthoDB" id="1939092at2759"/>
<evidence type="ECO:0000313" key="1">
    <source>
        <dbReference type="EMBL" id="KAJ0986577.1"/>
    </source>
</evidence>
<protein>
    <submittedName>
        <fullName evidence="1">Uncharacterized protein</fullName>
    </submittedName>
</protein>
<proteinExistence type="predicted"/>
<dbReference type="AlphaFoldDB" id="A0A9D5D9D2"/>
<comment type="caution">
    <text evidence="1">The sequence shown here is derived from an EMBL/GenBank/DDBJ whole genome shotgun (WGS) entry which is preliminary data.</text>
</comment>
<name>A0A9D5D9D2_9LILI</name>
<dbReference type="InterPro" id="IPR039319">
    <property type="entry name" value="ELF3-like"/>
</dbReference>
<organism evidence="1 2">
    <name type="scientific">Dioscorea zingiberensis</name>
    <dbReference type="NCBI Taxonomy" id="325984"/>
    <lineage>
        <taxon>Eukaryota</taxon>
        <taxon>Viridiplantae</taxon>
        <taxon>Streptophyta</taxon>
        <taxon>Embryophyta</taxon>
        <taxon>Tracheophyta</taxon>
        <taxon>Spermatophyta</taxon>
        <taxon>Magnoliopsida</taxon>
        <taxon>Liliopsida</taxon>
        <taxon>Dioscoreales</taxon>
        <taxon>Dioscoreaceae</taxon>
        <taxon>Dioscorea</taxon>
    </lineage>
</organism>
<dbReference type="PANTHER" id="PTHR34281:SF2">
    <property type="entry name" value="PROTEIN EARLY FLOWERING 3"/>
    <property type="match status" value="1"/>
</dbReference>
<reference evidence="1" key="1">
    <citation type="submission" date="2021-03" db="EMBL/GenBank/DDBJ databases">
        <authorList>
            <person name="Li Z."/>
            <person name="Yang C."/>
        </authorList>
    </citation>
    <scope>NUCLEOTIDE SEQUENCE</scope>
    <source>
        <strain evidence="1">Dzin_1.0</strain>
        <tissue evidence="1">Leaf</tissue>
    </source>
</reference>
<keyword evidence="2" id="KW-1185">Reference proteome</keyword>
<dbReference type="Proteomes" id="UP001085076">
    <property type="component" value="Miscellaneous, Linkage group lg01"/>
</dbReference>
<dbReference type="GO" id="GO:2000028">
    <property type="term" value="P:regulation of photoperiodism, flowering"/>
    <property type="evidence" value="ECO:0007669"/>
    <property type="project" value="InterPro"/>
</dbReference>
<dbReference type="PANTHER" id="PTHR34281">
    <property type="entry name" value="PROTEIN EARLY FLOWERING 3"/>
    <property type="match status" value="1"/>
</dbReference>
<evidence type="ECO:0000313" key="2">
    <source>
        <dbReference type="Proteomes" id="UP001085076"/>
    </source>
</evidence>
<gene>
    <name evidence="1" type="ORF">J5N97_004933</name>
</gene>
<accession>A0A9D5D9D2</accession>
<sequence>MVGLPPRPSHEVGLHRGVNAQYPQTSSHPGNPPPVPVACGQKPSVGCFYPLGYQWFVPFMPPFQGLVYRPCTSPVYGSCCPLSTHPVTGNFMNPAYGIPTSHQQPNIVVPPAVKQASTCNMANPKNESISGCLRKFQVSKESEPKGSTEAVSGRIQKFQASKESELQGSAASSSCKKVQVEGRDALPLFSVSSVLKAPSGSCGSDNQPRVIKAVPHSARSAPGASSTDFPVYTGREATTRLLYHQRRTGALYWHPLQHHFYCLPAACASLQLQLRFPGQVLHHSQSYSFTVLQNMQETQKLAQDE</sequence>